<evidence type="ECO:0000313" key="1">
    <source>
        <dbReference type="EMBL" id="RNA28048.1"/>
    </source>
</evidence>
<organism evidence="1 2">
    <name type="scientific">Brachionus plicatilis</name>
    <name type="common">Marine rotifer</name>
    <name type="synonym">Brachionus muelleri</name>
    <dbReference type="NCBI Taxonomy" id="10195"/>
    <lineage>
        <taxon>Eukaryota</taxon>
        <taxon>Metazoa</taxon>
        <taxon>Spiralia</taxon>
        <taxon>Gnathifera</taxon>
        <taxon>Rotifera</taxon>
        <taxon>Eurotatoria</taxon>
        <taxon>Monogononta</taxon>
        <taxon>Pseudotrocha</taxon>
        <taxon>Ploima</taxon>
        <taxon>Brachionidae</taxon>
        <taxon>Brachionus</taxon>
    </lineage>
</organism>
<accession>A0A3M7RXF3</accession>
<sequence>MVSTQFVVDAVQRWCVDNKMRLNVGKCKVIFIKHPRGLGSSVPPVYLFSQMLETVKSYKYHGFGHSDSLDLDLQWRRVRSIVSLVEFLLKQLKLNGWSTPMLICVYRAYCLSHFTYSAVMLTSISAAAKCEMNAFNQFPFQTSL</sequence>
<keyword evidence="1" id="KW-0695">RNA-directed DNA polymerase</keyword>
<name>A0A3M7RXF3_BRAPC</name>
<comment type="caution">
    <text evidence="1">The sequence shown here is derived from an EMBL/GenBank/DDBJ whole genome shotgun (WGS) entry which is preliminary data.</text>
</comment>
<keyword evidence="2" id="KW-1185">Reference proteome</keyword>
<protein>
    <submittedName>
        <fullName evidence="1">RNA-directed DNA polymerase from mobile element jockey-like</fullName>
    </submittedName>
</protein>
<dbReference type="EMBL" id="REGN01002444">
    <property type="protein sequence ID" value="RNA28048.1"/>
    <property type="molecule type" value="Genomic_DNA"/>
</dbReference>
<keyword evidence="1" id="KW-0548">Nucleotidyltransferase</keyword>
<evidence type="ECO:0000313" key="2">
    <source>
        <dbReference type="Proteomes" id="UP000276133"/>
    </source>
</evidence>
<proteinExistence type="predicted"/>
<gene>
    <name evidence="1" type="ORF">BpHYR1_002133</name>
</gene>
<dbReference type="Proteomes" id="UP000276133">
    <property type="component" value="Unassembled WGS sequence"/>
</dbReference>
<keyword evidence="1" id="KW-0808">Transferase</keyword>
<reference evidence="1 2" key="1">
    <citation type="journal article" date="2018" name="Sci. Rep.">
        <title>Genomic signatures of local adaptation to the degree of environmental predictability in rotifers.</title>
        <authorList>
            <person name="Franch-Gras L."/>
            <person name="Hahn C."/>
            <person name="Garcia-Roger E.M."/>
            <person name="Carmona M.J."/>
            <person name="Serra M."/>
            <person name="Gomez A."/>
        </authorList>
    </citation>
    <scope>NUCLEOTIDE SEQUENCE [LARGE SCALE GENOMIC DNA]</scope>
    <source>
        <strain evidence="1">HYR1</strain>
    </source>
</reference>
<dbReference type="AlphaFoldDB" id="A0A3M7RXF3"/>
<dbReference type="GO" id="GO:0003964">
    <property type="term" value="F:RNA-directed DNA polymerase activity"/>
    <property type="evidence" value="ECO:0007669"/>
    <property type="project" value="UniProtKB-KW"/>
</dbReference>